<proteinExistence type="predicted"/>
<keyword evidence="2" id="KW-0732">Signal</keyword>
<dbReference type="Pfam" id="PF04385">
    <property type="entry name" value="FAINT"/>
    <property type="match status" value="1"/>
</dbReference>
<dbReference type="AlphaFoldDB" id="L1LF18"/>
<feature type="chain" id="PRO_5003952675" description="Signal peptide containing protein" evidence="2">
    <location>
        <begin position="19"/>
        <end position="316"/>
    </location>
</feature>
<gene>
    <name evidence="3" type="ORF">BEWA_038680</name>
</gene>
<comment type="caution">
    <text evidence="3">The sequence shown here is derived from an EMBL/GenBank/DDBJ whole genome shotgun (WGS) entry which is preliminary data.</text>
</comment>
<dbReference type="Proteomes" id="UP000031512">
    <property type="component" value="Unassembled WGS sequence"/>
</dbReference>
<name>L1LF18_THEEQ</name>
<dbReference type="KEGG" id="beq:BEWA_038680"/>
<reference evidence="3 4" key="1">
    <citation type="journal article" date="2012" name="BMC Genomics">
        <title>Comparative genomic analysis and phylogenetic position of Theileria equi.</title>
        <authorList>
            <person name="Kappmeyer L.S."/>
            <person name="Thiagarajan M."/>
            <person name="Herndon D.R."/>
            <person name="Ramsay J.D."/>
            <person name="Caler E."/>
            <person name="Djikeng A."/>
            <person name="Gillespie J.J."/>
            <person name="Lau A.O."/>
            <person name="Roalson E.H."/>
            <person name="Silva J.C."/>
            <person name="Silva M.G."/>
            <person name="Suarez C.E."/>
            <person name="Ueti M.W."/>
            <person name="Nene V.M."/>
            <person name="Mealey R.H."/>
            <person name="Knowles D.P."/>
            <person name="Brayton K.A."/>
        </authorList>
    </citation>
    <scope>NUCLEOTIDE SEQUENCE [LARGE SCALE GENOMIC DNA]</scope>
    <source>
        <strain evidence="3 4">WA</strain>
    </source>
</reference>
<dbReference type="VEuPathDB" id="PiroplasmaDB:BEWA_038680"/>
<feature type="compositionally biased region" description="Polar residues" evidence="1">
    <location>
        <begin position="64"/>
        <end position="73"/>
    </location>
</feature>
<dbReference type="RefSeq" id="XP_004833282.1">
    <property type="nucleotide sequence ID" value="XM_004833225.1"/>
</dbReference>
<organism evidence="3 4">
    <name type="scientific">Theileria equi strain WA</name>
    <dbReference type="NCBI Taxonomy" id="1537102"/>
    <lineage>
        <taxon>Eukaryota</taxon>
        <taxon>Sar</taxon>
        <taxon>Alveolata</taxon>
        <taxon>Apicomplexa</taxon>
        <taxon>Aconoidasida</taxon>
        <taxon>Piroplasmida</taxon>
        <taxon>Theileriidae</taxon>
        <taxon>Theileria</taxon>
    </lineage>
</organism>
<dbReference type="GeneID" id="15803194"/>
<evidence type="ECO:0000313" key="3">
    <source>
        <dbReference type="EMBL" id="EKX73830.1"/>
    </source>
</evidence>
<dbReference type="InterPro" id="IPR007480">
    <property type="entry name" value="DUF529"/>
</dbReference>
<dbReference type="EMBL" id="ACOU01000002">
    <property type="protein sequence ID" value="EKX73830.1"/>
    <property type="molecule type" value="Genomic_DNA"/>
</dbReference>
<evidence type="ECO:0000313" key="4">
    <source>
        <dbReference type="Proteomes" id="UP000031512"/>
    </source>
</evidence>
<evidence type="ECO:0000256" key="1">
    <source>
        <dbReference type="SAM" id="MobiDB-lite"/>
    </source>
</evidence>
<protein>
    <recommendedName>
        <fullName evidence="5">Signal peptide containing protein</fullName>
    </recommendedName>
</protein>
<keyword evidence="4" id="KW-1185">Reference proteome</keyword>
<accession>L1LF18</accession>
<sequence>MRILAVLWTVCLVRLCSAGFWCCGGSKTDDDEVTVRTVQGGSNEVSTENLRAVPPQHSIVPAGQFSSEDSTVPQPAGKDGDVSSLKSDPGTIDVNHPDNSQCQAFDYYYDDNLTRLIAPISGKSINELKDDTKKIWSLGSGETFEYAKVYLNKDKKAEVIFVVVKKSSEISRTYYAKSESGWTSCNNHKEKINDLKTEATKTKAAIDIGSEKETDQCYLISTELLGLEVKMFVPKPDYYATEVKNDSKSLLEAAEDNGERCLSCDIYTKGNNNPLLLITLKVNNELDYEYFEKEGAKWKSITQENFSQKKNAMQAA</sequence>
<evidence type="ECO:0008006" key="5">
    <source>
        <dbReference type="Google" id="ProtNLM"/>
    </source>
</evidence>
<feature type="signal peptide" evidence="2">
    <location>
        <begin position="1"/>
        <end position="18"/>
    </location>
</feature>
<feature type="region of interest" description="Disordered" evidence="1">
    <location>
        <begin position="61"/>
        <end position="95"/>
    </location>
</feature>
<evidence type="ECO:0000256" key="2">
    <source>
        <dbReference type="SAM" id="SignalP"/>
    </source>
</evidence>